<dbReference type="EMBL" id="CM041549">
    <property type="protein sequence ID" value="KAI3356777.1"/>
    <property type="molecule type" value="Genomic_DNA"/>
</dbReference>
<sequence>MYPTMKAKRRMRRLETEGGLRIRRLESGSDEDQSDLEGAMGGYDPAVRRMLAKAEKRGSGILRRKEPEDDSSNEKQKQDEVQERLSEQRRSTVQPGDKVFIKGRSVTAKIFTILQTARKDNGGDLVPMQILTRAEYLESRESILSIISMSCTCRQINKNADFDFGFEIRVEEAEKEEAEEEEAETEEEEGEVPDDASWEPPGSLKPIAA</sequence>
<organism evidence="1 2">
    <name type="scientific">Scortum barcoo</name>
    <name type="common">barcoo grunter</name>
    <dbReference type="NCBI Taxonomy" id="214431"/>
    <lineage>
        <taxon>Eukaryota</taxon>
        <taxon>Metazoa</taxon>
        <taxon>Chordata</taxon>
        <taxon>Craniata</taxon>
        <taxon>Vertebrata</taxon>
        <taxon>Euteleostomi</taxon>
        <taxon>Actinopterygii</taxon>
        <taxon>Neopterygii</taxon>
        <taxon>Teleostei</taxon>
        <taxon>Neoteleostei</taxon>
        <taxon>Acanthomorphata</taxon>
        <taxon>Eupercaria</taxon>
        <taxon>Centrarchiformes</taxon>
        <taxon>Terapontoidei</taxon>
        <taxon>Terapontidae</taxon>
        <taxon>Scortum</taxon>
    </lineage>
</organism>
<proteinExistence type="predicted"/>
<comment type="caution">
    <text evidence="1">The sequence shown here is derived from an EMBL/GenBank/DDBJ whole genome shotgun (WGS) entry which is preliminary data.</text>
</comment>
<evidence type="ECO:0000313" key="2">
    <source>
        <dbReference type="Proteomes" id="UP000831701"/>
    </source>
</evidence>
<evidence type="ECO:0000313" key="1">
    <source>
        <dbReference type="EMBL" id="KAI3356777.1"/>
    </source>
</evidence>
<reference evidence="1" key="1">
    <citation type="submission" date="2022-04" db="EMBL/GenBank/DDBJ databases">
        <title>Jade perch genome.</title>
        <authorList>
            <person name="Chao B."/>
        </authorList>
    </citation>
    <scope>NUCLEOTIDE SEQUENCE</scope>
    <source>
        <strain evidence="1">CB-2022</strain>
    </source>
</reference>
<gene>
    <name evidence="1" type="ORF">L3Q82_003326</name>
</gene>
<keyword evidence="2" id="KW-1185">Reference proteome</keyword>
<dbReference type="Proteomes" id="UP000831701">
    <property type="component" value="Chromosome 19"/>
</dbReference>
<name>A0ACB8VMD9_9TELE</name>
<protein>
    <submittedName>
        <fullName evidence="1">Uncharacterized protein</fullName>
    </submittedName>
</protein>
<accession>A0ACB8VMD9</accession>